<gene>
    <name evidence="2" type="primary">tolA</name>
    <name evidence="2" type="ORF">RM552_07480</name>
</gene>
<name>A0ABU2ZPX7_9ALTE</name>
<dbReference type="RefSeq" id="WP_311368135.1">
    <property type="nucleotide sequence ID" value="NZ_JAVRHX010000001.1"/>
</dbReference>
<sequence>MNSRKEGSGKKSIMRPAIIKSVSLHGLILISLLVSFSFSDKPLVFAANTPAAQEQPLDIVQATFVDSNVIEQKKREKAQAEAAAQRRAQEKRRQEQEARKKRDEERKRREQVERKKREDAARAEQERVNALERERQRQAELERQKREKEELQKRQRELDQALADQLKAEQAAMASAQQQQVLTEVQKYQSLITQTISRRINFDGFSKDAACNLRVRLAPDGLVLQVTILEGNQALCRETESTILRLSSLPMSPDPAVYKQMNPITFIMRPTSQ</sequence>
<evidence type="ECO:0000313" key="3">
    <source>
        <dbReference type="Proteomes" id="UP001253545"/>
    </source>
</evidence>
<evidence type="ECO:0000256" key="1">
    <source>
        <dbReference type="SAM" id="MobiDB-lite"/>
    </source>
</evidence>
<reference evidence="2 3" key="1">
    <citation type="submission" date="2023-09" db="EMBL/GenBank/DDBJ databases">
        <authorList>
            <person name="Rey-Velasco X."/>
        </authorList>
    </citation>
    <scope>NUCLEOTIDE SEQUENCE [LARGE SCALE GENOMIC DNA]</scope>
    <source>
        <strain evidence="2 3">P117</strain>
    </source>
</reference>
<feature type="region of interest" description="Disordered" evidence="1">
    <location>
        <begin position="76"/>
        <end position="152"/>
    </location>
</feature>
<feature type="compositionally biased region" description="Basic and acidic residues" evidence="1">
    <location>
        <begin position="87"/>
        <end position="152"/>
    </location>
</feature>
<dbReference type="SUPFAM" id="SSF74653">
    <property type="entry name" value="TolA/TonB C-terminal domain"/>
    <property type="match status" value="1"/>
</dbReference>
<proteinExistence type="predicted"/>
<dbReference type="NCBIfam" id="TIGR02794">
    <property type="entry name" value="tolA_full"/>
    <property type="match status" value="1"/>
</dbReference>
<organism evidence="2 3">
    <name type="scientific">Glaciecola petra</name>
    <dbReference type="NCBI Taxonomy" id="3075602"/>
    <lineage>
        <taxon>Bacteria</taxon>
        <taxon>Pseudomonadati</taxon>
        <taxon>Pseudomonadota</taxon>
        <taxon>Gammaproteobacteria</taxon>
        <taxon>Alteromonadales</taxon>
        <taxon>Alteromonadaceae</taxon>
        <taxon>Glaciecola</taxon>
    </lineage>
</organism>
<accession>A0ABU2ZPX7</accession>
<dbReference type="Pfam" id="PF06519">
    <property type="entry name" value="TolA"/>
    <property type="match status" value="1"/>
</dbReference>
<dbReference type="Proteomes" id="UP001253545">
    <property type="component" value="Unassembled WGS sequence"/>
</dbReference>
<protein>
    <submittedName>
        <fullName evidence="2">Cell envelope integrity protein TolA</fullName>
    </submittedName>
</protein>
<dbReference type="InterPro" id="IPR014161">
    <property type="entry name" value="Tol-Pal_TolA"/>
</dbReference>
<keyword evidence="3" id="KW-1185">Reference proteome</keyword>
<dbReference type="EMBL" id="JAVRHX010000001">
    <property type="protein sequence ID" value="MDT0594674.1"/>
    <property type="molecule type" value="Genomic_DNA"/>
</dbReference>
<evidence type="ECO:0000313" key="2">
    <source>
        <dbReference type="EMBL" id="MDT0594674.1"/>
    </source>
</evidence>
<comment type="caution">
    <text evidence="2">The sequence shown here is derived from an EMBL/GenBank/DDBJ whole genome shotgun (WGS) entry which is preliminary data.</text>
</comment>
<dbReference type="Gene3D" id="3.30.1150.10">
    <property type="match status" value="1"/>
</dbReference>